<keyword evidence="7" id="KW-0408">Iron</keyword>
<keyword evidence="3" id="KW-1003">Cell membrane</keyword>
<reference evidence="11 12" key="1">
    <citation type="submission" date="2016-10" db="EMBL/GenBank/DDBJ databases">
        <authorList>
            <person name="de Groot N.N."/>
        </authorList>
    </citation>
    <scope>NUCLEOTIDE SEQUENCE [LARGE SCALE GENOMIC DNA]</scope>
    <source>
        <strain evidence="11 12">AR32</strain>
    </source>
</reference>
<evidence type="ECO:0000256" key="7">
    <source>
        <dbReference type="ARBA" id="ARBA00023004"/>
    </source>
</evidence>
<evidence type="ECO:0000259" key="10">
    <source>
        <dbReference type="PROSITE" id="PS50893"/>
    </source>
</evidence>
<dbReference type="PANTHER" id="PTHR42771:SF2">
    <property type="entry name" value="IRON(3+)-HYDROXAMATE IMPORT ATP-BINDING PROTEIN FHUC"/>
    <property type="match status" value="1"/>
</dbReference>
<evidence type="ECO:0000313" key="12">
    <source>
        <dbReference type="Proteomes" id="UP000236735"/>
    </source>
</evidence>
<dbReference type="GO" id="GO:0005524">
    <property type="term" value="F:ATP binding"/>
    <property type="evidence" value="ECO:0007669"/>
    <property type="project" value="UniProtKB-KW"/>
</dbReference>
<keyword evidence="4" id="KW-0410">Iron transport</keyword>
<dbReference type="Proteomes" id="UP000236735">
    <property type="component" value="Unassembled WGS sequence"/>
</dbReference>
<keyword evidence="5" id="KW-0547">Nucleotide-binding</keyword>
<keyword evidence="8" id="KW-0406">Ion transport</keyword>
<evidence type="ECO:0000256" key="8">
    <source>
        <dbReference type="ARBA" id="ARBA00023065"/>
    </source>
</evidence>
<dbReference type="GO" id="GO:0005886">
    <property type="term" value="C:plasma membrane"/>
    <property type="evidence" value="ECO:0007669"/>
    <property type="project" value="UniProtKB-SubCell"/>
</dbReference>
<dbReference type="Pfam" id="PF00005">
    <property type="entry name" value="ABC_tran"/>
    <property type="match status" value="1"/>
</dbReference>
<dbReference type="InterPro" id="IPR027417">
    <property type="entry name" value="P-loop_NTPase"/>
</dbReference>
<dbReference type="PANTHER" id="PTHR42771">
    <property type="entry name" value="IRON(3+)-HYDROXAMATE IMPORT ATP-BINDING PROTEIN FHUC"/>
    <property type="match status" value="1"/>
</dbReference>
<dbReference type="CDD" id="cd03214">
    <property type="entry name" value="ABC_Iron-Siderophores_B12_Hemin"/>
    <property type="match status" value="1"/>
</dbReference>
<evidence type="ECO:0000256" key="5">
    <source>
        <dbReference type="ARBA" id="ARBA00022741"/>
    </source>
</evidence>
<protein>
    <submittedName>
        <fullName evidence="11">Iron complex transport system ATP-binding protein</fullName>
    </submittedName>
</protein>
<dbReference type="AlphaFoldDB" id="A0A1H5TE55"/>
<keyword evidence="2" id="KW-0813">Transport</keyword>
<feature type="domain" description="ABC transporter" evidence="10">
    <location>
        <begin position="7"/>
        <end position="247"/>
    </location>
</feature>
<gene>
    <name evidence="11" type="ORF">SAMN05216354_1012</name>
</gene>
<evidence type="ECO:0000256" key="6">
    <source>
        <dbReference type="ARBA" id="ARBA00022840"/>
    </source>
</evidence>
<dbReference type="EMBL" id="FNUV01000002">
    <property type="protein sequence ID" value="SEF61079.1"/>
    <property type="molecule type" value="Genomic_DNA"/>
</dbReference>
<keyword evidence="9" id="KW-0472">Membrane</keyword>
<name>A0A1H5TE55_XYLRU</name>
<dbReference type="SUPFAM" id="SSF52540">
    <property type="entry name" value="P-loop containing nucleoside triphosphate hydrolases"/>
    <property type="match status" value="1"/>
</dbReference>
<dbReference type="InterPro" id="IPR003593">
    <property type="entry name" value="AAA+_ATPase"/>
</dbReference>
<dbReference type="PROSITE" id="PS50893">
    <property type="entry name" value="ABC_TRANSPORTER_2"/>
    <property type="match status" value="1"/>
</dbReference>
<evidence type="ECO:0000256" key="9">
    <source>
        <dbReference type="ARBA" id="ARBA00023136"/>
    </source>
</evidence>
<organism evidence="11 12">
    <name type="scientific">Xylanibacter ruminicola</name>
    <name type="common">Prevotella ruminicola</name>
    <dbReference type="NCBI Taxonomy" id="839"/>
    <lineage>
        <taxon>Bacteria</taxon>
        <taxon>Pseudomonadati</taxon>
        <taxon>Bacteroidota</taxon>
        <taxon>Bacteroidia</taxon>
        <taxon>Bacteroidales</taxon>
        <taxon>Prevotellaceae</taxon>
        <taxon>Xylanibacter</taxon>
    </lineage>
</organism>
<evidence type="ECO:0000256" key="1">
    <source>
        <dbReference type="ARBA" id="ARBA00004202"/>
    </source>
</evidence>
<sequence length="264" mass="29239">MTDGETIQLINLGIGYMTKHGVRTVAEGINGTIRKGELTCLLGANGVGKSTLLRTLSAFQPMTAGEVLIEGHDMTSFSDKEMSRLIGVVLTEKPDVRNMRVRELVSLGRSPYTGFWGTYSKEDLKIVDEAISLVGIDTLSRRMVHTLSDGERQKVMIAKALAQQTPVIYLDEPTAFLDYPSKVEVLQLLRRISREAGKTIFLSTHDVELALQLADTVWLMSHEEGMTVGTPRQLAQQGALSRFIEREGITFDAETLTIKIKKID</sequence>
<evidence type="ECO:0000256" key="3">
    <source>
        <dbReference type="ARBA" id="ARBA00022475"/>
    </source>
</evidence>
<dbReference type="SMART" id="SM00382">
    <property type="entry name" value="AAA"/>
    <property type="match status" value="1"/>
</dbReference>
<dbReference type="GO" id="GO:0006826">
    <property type="term" value="P:iron ion transport"/>
    <property type="evidence" value="ECO:0007669"/>
    <property type="project" value="UniProtKB-KW"/>
</dbReference>
<proteinExistence type="predicted"/>
<evidence type="ECO:0000256" key="4">
    <source>
        <dbReference type="ARBA" id="ARBA00022496"/>
    </source>
</evidence>
<comment type="subcellular location">
    <subcellularLocation>
        <location evidence="1">Cell membrane</location>
        <topology evidence="1">Peripheral membrane protein</topology>
    </subcellularLocation>
</comment>
<evidence type="ECO:0000256" key="2">
    <source>
        <dbReference type="ARBA" id="ARBA00022448"/>
    </source>
</evidence>
<dbReference type="InterPro" id="IPR051535">
    <property type="entry name" value="Siderophore_ABC-ATPase"/>
</dbReference>
<evidence type="ECO:0000313" key="11">
    <source>
        <dbReference type="EMBL" id="SEF61079.1"/>
    </source>
</evidence>
<dbReference type="InterPro" id="IPR003439">
    <property type="entry name" value="ABC_transporter-like_ATP-bd"/>
</dbReference>
<dbReference type="Gene3D" id="3.40.50.300">
    <property type="entry name" value="P-loop containing nucleotide triphosphate hydrolases"/>
    <property type="match status" value="1"/>
</dbReference>
<accession>A0A1H5TE55</accession>
<dbReference type="GO" id="GO:0016887">
    <property type="term" value="F:ATP hydrolysis activity"/>
    <property type="evidence" value="ECO:0007669"/>
    <property type="project" value="InterPro"/>
</dbReference>
<keyword evidence="6 11" id="KW-0067">ATP-binding</keyword>